<dbReference type="PANTHER" id="PTHR33155:SF3">
    <property type="entry name" value="PROTEIN FAF-LIKE, CHLOROPLASTIC"/>
    <property type="match status" value="1"/>
</dbReference>
<dbReference type="Pfam" id="PF11250">
    <property type="entry name" value="FAF"/>
    <property type="match status" value="1"/>
</dbReference>
<feature type="compositionally biased region" description="Polar residues" evidence="2">
    <location>
        <begin position="169"/>
        <end position="183"/>
    </location>
</feature>
<organism evidence="4 5">
    <name type="scientific">Erythroxylum novogranatense</name>
    <dbReference type="NCBI Taxonomy" id="1862640"/>
    <lineage>
        <taxon>Eukaryota</taxon>
        <taxon>Viridiplantae</taxon>
        <taxon>Streptophyta</taxon>
        <taxon>Embryophyta</taxon>
        <taxon>Tracheophyta</taxon>
        <taxon>Spermatophyta</taxon>
        <taxon>Magnoliopsida</taxon>
        <taxon>eudicotyledons</taxon>
        <taxon>Gunneridae</taxon>
        <taxon>Pentapetalae</taxon>
        <taxon>rosids</taxon>
        <taxon>fabids</taxon>
        <taxon>Malpighiales</taxon>
        <taxon>Erythroxylaceae</taxon>
        <taxon>Erythroxylum</taxon>
    </lineage>
</organism>
<feature type="region of interest" description="Disordered" evidence="2">
    <location>
        <begin position="215"/>
        <end position="248"/>
    </location>
</feature>
<dbReference type="EMBL" id="JAIWQS010000004">
    <property type="protein sequence ID" value="KAJ8768214.1"/>
    <property type="molecule type" value="Genomic_DNA"/>
</dbReference>
<feature type="compositionally biased region" description="Acidic residues" evidence="2">
    <location>
        <begin position="312"/>
        <end position="349"/>
    </location>
</feature>
<keyword evidence="5" id="KW-1185">Reference proteome</keyword>
<comment type="caution">
    <text evidence="4">The sequence shown here is derived from an EMBL/GenBank/DDBJ whole genome shotgun (WGS) entry which is preliminary data.</text>
</comment>
<proteinExistence type="inferred from homology"/>
<dbReference type="Proteomes" id="UP001159364">
    <property type="component" value="Linkage Group LG04"/>
</dbReference>
<name>A0AAV8TQ44_9ROSI</name>
<dbReference type="InterPro" id="IPR046431">
    <property type="entry name" value="FAF_dom"/>
</dbReference>
<reference evidence="4 5" key="1">
    <citation type="submission" date="2021-09" db="EMBL/GenBank/DDBJ databases">
        <title>Genomic insights and catalytic innovation underlie evolution of tropane alkaloids biosynthesis.</title>
        <authorList>
            <person name="Wang Y.-J."/>
            <person name="Tian T."/>
            <person name="Huang J.-P."/>
            <person name="Huang S.-X."/>
        </authorList>
    </citation>
    <scope>NUCLEOTIDE SEQUENCE [LARGE SCALE GENOMIC DNA]</scope>
    <source>
        <strain evidence="4">KIB-2018</strain>
        <tissue evidence="4">Leaf</tissue>
    </source>
</reference>
<evidence type="ECO:0000313" key="4">
    <source>
        <dbReference type="EMBL" id="KAJ8768214.1"/>
    </source>
</evidence>
<dbReference type="InterPro" id="IPR021410">
    <property type="entry name" value="FAF"/>
</dbReference>
<feature type="region of interest" description="Disordered" evidence="2">
    <location>
        <begin position="169"/>
        <end position="202"/>
    </location>
</feature>
<accession>A0AAV8TQ44</accession>
<protein>
    <recommendedName>
        <fullName evidence="3">FAF domain-containing protein</fullName>
    </recommendedName>
</protein>
<dbReference type="AlphaFoldDB" id="A0AAV8TQ44"/>
<evidence type="ECO:0000256" key="1">
    <source>
        <dbReference type="ARBA" id="ARBA00008690"/>
    </source>
</evidence>
<evidence type="ECO:0000313" key="5">
    <source>
        <dbReference type="Proteomes" id="UP001159364"/>
    </source>
</evidence>
<feature type="domain" description="FAF" evidence="3">
    <location>
        <begin position="226"/>
        <end position="279"/>
    </location>
</feature>
<gene>
    <name evidence="4" type="ORF">K2173_021154</name>
</gene>
<feature type="region of interest" description="Disordered" evidence="2">
    <location>
        <begin position="283"/>
        <end position="351"/>
    </location>
</feature>
<sequence length="544" mass="60423">MSSPVEIFGLSSSLGEQLMMMSKNQGTLFITGSDCDTIKCPSSLRRTLSADMSSKKWISQQGLCTLKKTASSQQLISITDSSSASSSSSEGEDYYEEIHQPQSDIWGTILEDNKNEAENPGQLDTWSSILSQKSQEDPKNVPPPYVHPLVKRSASCLSAKSLEICTESLGSETGSDGFSSYPPSETGDTEDDKEQQAEEKVAFEEDCRVAKYNLAAASSKKSPPKSFPPPIPSLSSRDGASVHMRSRRDNGRLVLEAVSVPSQKNFRAQRQDGRLVLTFINMSNEEEEEDDDDDEEEEVEPKSSKANSNEVDQFESELDNCEEEKEDEEKAELIEEEETEQDEEVENDGEGGGAVEEMRFVMELAPNLSSGVLSVQKLMMSKSMVLTKRNPTWPKKFNTPVKFEEEDEEEEVVAVKPMAPLTQSLPPRPPVARMVLSPQKTAVTATGNTAAASFNAYEYYWKPKAIAGTARVLNPTARKPSSIAVNINNYNYNNNKLIVSKTLMGNDQQEMVVLRGNNGDYLVPFCKELRRTFLFWEPYYIATS</sequence>
<dbReference type="PANTHER" id="PTHR33155">
    <property type="entry name" value="FANTASTIC FOUR-LIKE PROTEIN (DUF3049)"/>
    <property type="match status" value="1"/>
</dbReference>
<feature type="compositionally biased region" description="Acidic residues" evidence="2">
    <location>
        <begin position="284"/>
        <end position="299"/>
    </location>
</feature>
<comment type="similarity">
    <text evidence="1">Belongs to the fantastic four family.</text>
</comment>
<evidence type="ECO:0000256" key="2">
    <source>
        <dbReference type="SAM" id="MobiDB-lite"/>
    </source>
</evidence>
<evidence type="ECO:0000259" key="3">
    <source>
        <dbReference type="Pfam" id="PF11250"/>
    </source>
</evidence>